<name>A0A3S0KXT0_9GAMM</name>
<accession>A0A3S0KXT0</accession>
<dbReference type="Proteomes" id="UP000267448">
    <property type="component" value="Unassembled WGS sequence"/>
</dbReference>
<dbReference type="EMBL" id="RXNU01000001">
    <property type="protein sequence ID" value="RTR40976.1"/>
    <property type="molecule type" value="Genomic_DNA"/>
</dbReference>
<proteinExistence type="predicted"/>
<comment type="caution">
    <text evidence="1">The sequence shown here is derived from an EMBL/GenBank/DDBJ whole genome shotgun (WGS) entry which is preliminary data.</text>
</comment>
<dbReference type="RefSeq" id="WP_126518659.1">
    <property type="nucleotide sequence ID" value="NZ_RXNU01000001.1"/>
</dbReference>
<evidence type="ECO:0008006" key="3">
    <source>
        <dbReference type="Google" id="ProtNLM"/>
    </source>
</evidence>
<dbReference type="PROSITE" id="PS51257">
    <property type="entry name" value="PROKAR_LIPOPROTEIN"/>
    <property type="match status" value="1"/>
</dbReference>
<gene>
    <name evidence="1" type="ORF">EKG38_03440</name>
</gene>
<protein>
    <recommendedName>
        <fullName evidence="3">DUF4156 domain-containing protein</fullName>
    </recommendedName>
</protein>
<evidence type="ECO:0000313" key="1">
    <source>
        <dbReference type="EMBL" id="RTR40976.1"/>
    </source>
</evidence>
<dbReference type="AlphaFoldDB" id="A0A3S0KXT0"/>
<organism evidence="1 2">
    <name type="scientific">Shewanella canadensis</name>
    <dbReference type="NCBI Taxonomy" id="271096"/>
    <lineage>
        <taxon>Bacteria</taxon>
        <taxon>Pseudomonadati</taxon>
        <taxon>Pseudomonadota</taxon>
        <taxon>Gammaproteobacteria</taxon>
        <taxon>Alteromonadales</taxon>
        <taxon>Shewanellaceae</taxon>
        <taxon>Shewanella</taxon>
    </lineage>
</organism>
<reference evidence="1 2" key="1">
    <citation type="submission" date="2018-12" db="EMBL/GenBank/DDBJ databases">
        <authorList>
            <person name="Yu L."/>
        </authorList>
    </citation>
    <scope>NUCLEOTIDE SEQUENCE [LARGE SCALE GENOMIC DNA]</scope>
    <source>
        <strain evidence="1 2">HAW-EB2</strain>
    </source>
</reference>
<sequence length="95" mass="10450">MNKKLLFAVAAVLLVSGCTSKIRYVVGAEAVFPLPPSTSMACVMIGTNAFESQHPNNIRKYLSNETFMQGGTHYKVVSQEGGRRITGAFEMYRCK</sequence>
<keyword evidence="2" id="KW-1185">Reference proteome</keyword>
<evidence type="ECO:0000313" key="2">
    <source>
        <dbReference type="Proteomes" id="UP000267448"/>
    </source>
</evidence>